<proteinExistence type="predicted"/>
<sequence>MWQNDETRTLKDMGEALKVAVYILNRVSTKVVNKIPYELEKKATISHLHIWGCPIETRPYRLHERKLDSRTISCYFVSYVERSRGYKFYIPMSRSFLKRGNVRFLEEVEFEKEENIRNSSNSQKWIDVMKDEMKSIQDNDIPRDCSQGILRLSQENHISKVLDRFSMKDSKLGDTPIVKGDKFSLKQCPNNDLERNEMQKILYASVVGSLMYAQICTLPNIAFVVEVLDRYLSDPGMQHWKTIKRVMRYLKRTKGYVLTYRKSKGLEIIRYSDSNFVGCQDRKCSMSGYIYMLAGGAISWKMVNGLYIPQGLEEQVLGRPLGSLLSPYSPPLHGLQTRKTTHYNISHTNACLRCGVHLKTLDHCLRDYHMSKLVWARFQLDLGDSSTLQDKAMDSQSQWVYGFARFISKHDIIYVELKRIYKRVPSCVESKNF</sequence>
<dbReference type="PANTHER" id="PTHR11439">
    <property type="entry name" value="GAG-POL-RELATED RETROTRANSPOSON"/>
    <property type="match status" value="1"/>
</dbReference>
<protein>
    <recommendedName>
        <fullName evidence="1">Retroviral polymerase SH3-like domain-containing protein</fullName>
    </recommendedName>
</protein>
<evidence type="ECO:0000259" key="1">
    <source>
        <dbReference type="Pfam" id="PF25597"/>
    </source>
</evidence>
<comment type="caution">
    <text evidence="2">The sequence shown here is derived from an EMBL/GenBank/DDBJ whole genome shotgun (WGS) entry which is preliminary data.</text>
</comment>
<dbReference type="InterPro" id="IPR057670">
    <property type="entry name" value="SH3_retrovirus"/>
</dbReference>
<name>A0A371I1D4_MUCPR</name>
<feature type="non-terminal residue" evidence="2">
    <location>
        <position position="1"/>
    </location>
</feature>
<gene>
    <name evidence="2" type="ORF">CR513_06879</name>
</gene>
<keyword evidence="3" id="KW-1185">Reference proteome</keyword>
<evidence type="ECO:0000313" key="3">
    <source>
        <dbReference type="Proteomes" id="UP000257109"/>
    </source>
</evidence>
<dbReference type="Pfam" id="PF25597">
    <property type="entry name" value="SH3_retrovirus"/>
    <property type="match status" value="1"/>
</dbReference>
<dbReference type="STRING" id="157652.A0A371I1D4"/>
<feature type="domain" description="Retroviral polymerase SH3-like" evidence="1">
    <location>
        <begin position="63"/>
        <end position="115"/>
    </location>
</feature>
<accession>A0A371I1D4</accession>
<reference evidence="2" key="1">
    <citation type="submission" date="2018-05" db="EMBL/GenBank/DDBJ databases">
        <title>Draft genome of Mucuna pruriens seed.</title>
        <authorList>
            <person name="Nnadi N.E."/>
            <person name="Vos R."/>
            <person name="Hasami M.H."/>
            <person name="Devisetty U.K."/>
            <person name="Aguiy J.C."/>
        </authorList>
    </citation>
    <scope>NUCLEOTIDE SEQUENCE [LARGE SCALE GENOMIC DNA]</scope>
    <source>
        <strain evidence="2">JCA_2017</strain>
    </source>
</reference>
<dbReference type="PANTHER" id="PTHR11439:SF467">
    <property type="entry name" value="INTEGRASE CATALYTIC DOMAIN-CONTAINING PROTEIN"/>
    <property type="match status" value="1"/>
</dbReference>
<organism evidence="2 3">
    <name type="scientific">Mucuna pruriens</name>
    <name type="common">Velvet bean</name>
    <name type="synonym">Dolichos pruriens</name>
    <dbReference type="NCBI Taxonomy" id="157652"/>
    <lineage>
        <taxon>Eukaryota</taxon>
        <taxon>Viridiplantae</taxon>
        <taxon>Streptophyta</taxon>
        <taxon>Embryophyta</taxon>
        <taxon>Tracheophyta</taxon>
        <taxon>Spermatophyta</taxon>
        <taxon>Magnoliopsida</taxon>
        <taxon>eudicotyledons</taxon>
        <taxon>Gunneridae</taxon>
        <taxon>Pentapetalae</taxon>
        <taxon>rosids</taxon>
        <taxon>fabids</taxon>
        <taxon>Fabales</taxon>
        <taxon>Fabaceae</taxon>
        <taxon>Papilionoideae</taxon>
        <taxon>50 kb inversion clade</taxon>
        <taxon>NPAAA clade</taxon>
        <taxon>indigoferoid/millettioid clade</taxon>
        <taxon>Phaseoleae</taxon>
        <taxon>Mucuna</taxon>
    </lineage>
</organism>
<evidence type="ECO:0000313" key="2">
    <source>
        <dbReference type="EMBL" id="RDY08848.1"/>
    </source>
</evidence>
<dbReference type="AlphaFoldDB" id="A0A371I1D4"/>
<dbReference type="Proteomes" id="UP000257109">
    <property type="component" value="Unassembled WGS sequence"/>
</dbReference>
<dbReference type="OrthoDB" id="418757at2759"/>
<dbReference type="EMBL" id="QJKJ01001196">
    <property type="protein sequence ID" value="RDY08848.1"/>
    <property type="molecule type" value="Genomic_DNA"/>
</dbReference>